<dbReference type="Proteomes" id="UP000230002">
    <property type="component" value="Unassembled WGS sequence"/>
</dbReference>
<dbReference type="EMBL" id="AYKW01000028">
    <property type="protein sequence ID" value="PIL28122.1"/>
    <property type="molecule type" value="Genomic_DNA"/>
</dbReference>
<gene>
    <name evidence="1" type="ORF">GSI_09773</name>
</gene>
<dbReference type="AlphaFoldDB" id="A0A2G8S2Z4"/>
<protein>
    <submittedName>
        <fullName evidence="1">Uncharacterized protein</fullName>
    </submittedName>
</protein>
<sequence length="75" mass="8455">MVPGSDLECCFVHCGSVLSSIESIHHRNRLITRSQETVDFQGQVWKLFRNAAYEVVVGVVGAILELEILKKKRRG</sequence>
<reference evidence="1 2" key="1">
    <citation type="journal article" date="2015" name="Sci. Rep.">
        <title>Chromosome-level genome map provides insights into diverse defense mechanisms in the medicinal fungus Ganoderma sinense.</title>
        <authorList>
            <person name="Zhu Y."/>
            <person name="Xu J."/>
            <person name="Sun C."/>
            <person name="Zhou S."/>
            <person name="Xu H."/>
            <person name="Nelson D.R."/>
            <person name="Qian J."/>
            <person name="Song J."/>
            <person name="Luo H."/>
            <person name="Xiang L."/>
            <person name="Li Y."/>
            <person name="Xu Z."/>
            <person name="Ji A."/>
            <person name="Wang L."/>
            <person name="Lu S."/>
            <person name="Hayward A."/>
            <person name="Sun W."/>
            <person name="Li X."/>
            <person name="Schwartz D.C."/>
            <person name="Wang Y."/>
            <person name="Chen S."/>
        </authorList>
    </citation>
    <scope>NUCLEOTIDE SEQUENCE [LARGE SCALE GENOMIC DNA]</scope>
    <source>
        <strain evidence="1 2">ZZ0214-1</strain>
    </source>
</reference>
<evidence type="ECO:0000313" key="2">
    <source>
        <dbReference type="Proteomes" id="UP000230002"/>
    </source>
</evidence>
<proteinExistence type="predicted"/>
<organism evidence="1 2">
    <name type="scientific">Ganoderma sinense ZZ0214-1</name>
    <dbReference type="NCBI Taxonomy" id="1077348"/>
    <lineage>
        <taxon>Eukaryota</taxon>
        <taxon>Fungi</taxon>
        <taxon>Dikarya</taxon>
        <taxon>Basidiomycota</taxon>
        <taxon>Agaricomycotina</taxon>
        <taxon>Agaricomycetes</taxon>
        <taxon>Polyporales</taxon>
        <taxon>Polyporaceae</taxon>
        <taxon>Ganoderma</taxon>
    </lineage>
</organism>
<accession>A0A2G8S2Z4</accession>
<evidence type="ECO:0000313" key="1">
    <source>
        <dbReference type="EMBL" id="PIL28122.1"/>
    </source>
</evidence>
<comment type="caution">
    <text evidence="1">The sequence shown here is derived from an EMBL/GenBank/DDBJ whole genome shotgun (WGS) entry which is preliminary data.</text>
</comment>
<keyword evidence="2" id="KW-1185">Reference proteome</keyword>
<name>A0A2G8S2Z4_9APHY</name>